<dbReference type="Pfam" id="PF00294">
    <property type="entry name" value="PfkB"/>
    <property type="match status" value="1"/>
</dbReference>
<evidence type="ECO:0000256" key="2">
    <source>
        <dbReference type="ARBA" id="ARBA00022777"/>
    </source>
</evidence>
<reference evidence="4 5" key="1">
    <citation type="submission" date="2023-07" db="EMBL/GenBank/DDBJ databases">
        <title>Genomic Encyclopedia of Type Strains, Phase IV (KMG-IV): sequencing the most valuable type-strain genomes for metagenomic binning, comparative biology and taxonomic classification.</title>
        <authorList>
            <person name="Goeker M."/>
        </authorList>
    </citation>
    <scope>NUCLEOTIDE SEQUENCE [LARGE SCALE GENOMIC DNA]</scope>
    <source>
        <strain evidence="4 5">DSM 16784</strain>
    </source>
</reference>
<dbReference type="GO" id="GO:0016301">
    <property type="term" value="F:kinase activity"/>
    <property type="evidence" value="ECO:0007669"/>
    <property type="project" value="UniProtKB-KW"/>
</dbReference>
<dbReference type="RefSeq" id="WP_307405380.1">
    <property type="nucleotide sequence ID" value="NZ_JAUSUR010000001.1"/>
</dbReference>
<organism evidence="4 5">
    <name type="scientific">Breznakia pachnodae</name>
    <dbReference type="NCBI Taxonomy" id="265178"/>
    <lineage>
        <taxon>Bacteria</taxon>
        <taxon>Bacillati</taxon>
        <taxon>Bacillota</taxon>
        <taxon>Erysipelotrichia</taxon>
        <taxon>Erysipelotrichales</taxon>
        <taxon>Erysipelotrichaceae</taxon>
        <taxon>Breznakia</taxon>
    </lineage>
</organism>
<keyword evidence="2 4" id="KW-0418">Kinase</keyword>
<feature type="domain" description="Carbohydrate kinase PfkB" evidence="3">
    <location>
        <begin position="3"/>
        <end position="287"/>
    </location>
</feature>
<evidence type="ECO:0000313" key="4">
    <source>
        <dbReference type="EMBL" id="MDQ0359892.1"/>
    </source>
</evidence>
<evidence type="ECO:0000256" key="1">
    <source>
        <dbReference type="ARBA" id="ARBA00022679"/>
    </source>
</evidence>
<evidence type="ECO:0000313" key="5">
    <source>
        <dbReference type="Proteomes" id="UP001230220"/>
    </source>
</evidence>
<comment type="caution">
    <text evidence="4">The sequence shown here is derived from an EMBL/GenBank/DDBJ whole genome shotgun (WGS) entry which is preliminary data.</text>
</comment>
<accession>A0ABU0DZ28</accession>
<keyword evidence="1" id="KW-0808">Transferase</keyword>
<protein>
    <submittedName>
        <fullName evidence="4">Sugar/nucleoside kinase (Ribokinase family)</fullName>
    </submittedName>
</protein>
<dbReference type="InterPro" id="IPR011611">
    <property type="entry name" value="PfkB_dom"/>
</dbReference>
<dbReference type="SUPFAM" id="SSF53613">
    <property type="entry name" value="Ribokinase-like"/>
    <property type="match status" value="1"/>
</dbReference>
<dbReference type="InterPro" id="IPR002173">
    <property type="entry name" value="Carboh/pur_kinase_PfkB_CS"/>
</dbReference>
<dbReference type="InterPro" id="IPR029056">
    <property type="entry name" value="Ribokinase-like"/>
</dbReference>
<evidence type="ECO:0000259" key="3">
    <source>
        <dbReference type="Pfam" id="PF00294"/>
    </source>
</evidence>
<dbReference type="Proteomes" id="UP001230220">
    <property type="component" value="Unassembled WGS sequence"/>
</dbReference>
<dbReference type="PROSITE" id="PS00584">
    <property type="entry name" value="PFKB_KINASES_2"/>
    <property type="match status" value="1"/>
</dbReference>
<dbReference type="PANTHER" id="PTHR10584">
    <property type="entry name" value="SUGAR KINASE"/>
    <property type="match status" value="1"/>
</dbReference>
<sequence>MSIYCIGQAVYDITFPISEEIKENRKYRVESKFECIGAPATNAASLCGIWGGDTSLVARVGNDAYGEVIRKQLENNNVNTDSVVVDEKFQTPLSMVVTNTNNGSRTLFNYPGKLNEIEFKLPQREPNVILVDGHELEASLQALKKYPNAISIIDAGSFRDATRILSKEIDYLVCSQDFLYQYAQVDVDIKDKNSWELVFQKLRELSDGIIVVTLGEQGLLYEENNCIYHLPAYKADAVDTTGAGDVFHGAFAYCLDKGYCLVDTLKISSMAASLSVRKIGGQLSIPTKTEVNDELQRLHTGIILI</sequence>
<dbReference type="Gene3D" id="3.40.1190.20">
    <property type="match status" value="1"/>
</dbReference>
<gene>
    <name evidence="4" type="ORF">J2S15_000623</name>
</gene>
<name>A0ABU0DZ28_9FIRM</name>
<keyword evidence="5" id="KW-1185">Reference proteome</keyword>
<dbReference type="EMBL" id="JAUSUR010000001">
    <property type="protein sequence ID" value="MDQ0359892.1"/>
    <property type="molecule type" value="Genomic_DNA"/>
</dbReference>
<proteinExistence type="predicted"/>
<dbReference type="PANTHER" id="PTHR10584:SF157">
    <property type="entry name" value="SULFOFRUCTOSE KINASE"/>
    <property type="match status" value="1"/>
</dbReference>